<comment type="caution">
    <text evidence="1">The sequence shown here is derived from an EMBL/GenBank/DDBJ whole genome shotgun (WGS) entry which is preliminary data.</text>
</comment>
<accession>A0A5S3PDH7</accession>
<name>A0A5S3PDH7_9FLAO</name>
<evidence type="ECO:0000313" key="2">
    <source>
        <dbReference type="Proteomes" id="UP000310314"/>
    </source>
</evidence>
<organism evidence="1 2">
    <name type="scientific">Maribacter algarum</name>
    <name type="common">ex Zhang et al. 2020</name>
    <dbReference type="NCBI Taxonomy" id="2578118"/>
    <lineage>
        <taxon>Bacteria</taxon>
        <taxon>Pseudomonadati</taxon>
        <taxon>Bacteroidota</taxon>
        <taxon>Flavobacteriia</taxon>
        <taxon>Flavobacteriales</taxon>
        <taxon>Flavobacteriaceae</taxon>
        <taxon>Maribacter</taxon>
    </lineage>
</organism>
<evidence type="ECO:0000313" key="1">
    <source>
        <dbReference type="EMBL" id="TMM51964.1"/>
    </source>
</evidence>
<dbReference type="EMBL" id="VATY01000007">
    <property type="protein sequence ID" value="TMM51964.1"/>
    <property type="molecule type" value="Genomic_DNA"/>
</dbReference>
<protein>
    <submittedName>
        <fullName evidence="1">ADP-ribosylation/crystallin J1</fullName>
    </submittedName>
</protein>
<dbReference type="AlphaFoldDB" id="A0A5S3PDH7"/>
<keyword evidence="2" id="KW-1185">Reference proteome</keyword>
<dbReference type="Proteomes" id="UP000310314">
    <property type="component" value="Unassembled WGS sequence"/>
</dbReference>
<reference evidence="1 2" key="1">
    <citation type="submission" date="2019-05" db="EMBL/GenBank/DDBJ databases">
        <authorList>
            <person name="Zhang J.-Y."/>
            <person name="Feg X."/>
            <person name="Du Z.-J."/>
        </authorList>
    </citation>
    <scope>NUCLEOTIDE SEQUENCE [LARGE SCALE GENOMIC DNA]</scope>
    <source>
        <strain evidence="1 2">RZ26</strain>
    </source>
</reference>
<dbReference type="OrthoDB" id="883590at2"/>
<dbReference type="RefSeq" id="WP_138660082.1">
    <property type="nucleotide sequence ID" value="NZ_VATY01000007.1"/>
</dbReference>
<gene>
    <name evidence="1" type="ORF">FEE95_21340</name>
</gene>
<proteinExistence type="predicted"/>
<sequence>MKNITLYRPVGLKELELIIENDFKAFPPRLDWQPIFYPVMNEDYAIEIALKWNTIDEFSGYCGFVTAFVMSSDFIEKYEVQNVGNKIHNELWVPSKELEEFNKNIQDKIYVTKTFLGKQFVPKVTSVVDGIIKRTEIK</sequence>